<sequence length="131" mass="14981">ILLAVLMCYVALVWGECPSKCHCSRYNTLCSFARLNTVPSGLPNTTQLVRVHQDHIPLLNKSIISHLHNITCLQLDHVRLQRIEPKTFSMLNNLRLLTITHNNLTTLHAHTFNFLPNLNFLNLSTNQITKD</sequence>
<evidence type="ECO:0000256" key="1">
    <source>
        <dbReference type="ARBA" id="ARBA00022614"/>
    </source>
</evidence>
<dbReference type="SUPFAM" id="SSF52058">
    <property type="entry name" value="L domain-like"/>
    <property type="match status" value="1"/>
</dbReference>
<feature type="signal peptide" evidence="4">
    <location>
        <begin position="1"/>
        <end position="15"/>
    </location>
</feature>
<evidence type="ECO:0000256" key="3">
    <source>
        <dbReference type="ARBA" id="ARBA00022737"/>
    </source>
</evidence>
<reference evidence="5" key="2">
    <citation type="submission" date="2023-05" db="EMBL/GenBank/DDBJ databases">
        <authorList>
            <person name="Fouks B."/>
        </authorList>
    </citation>
    <scope>NUCLEOTIDE SEQUENCE</scope>
    <source>
        <strain evidence="5">Stay&amp;Tobe</strain>
        <tissue evidence="5">Testes</tissue>
    </source>
</reference>
<feature type="chain" id="PRO_5041989740" description="LRRNT domain-containing protein" evidence="4">
    <location>
        <begin position="16"/>
        <end position="131"/>
    </location>
</feature>
<dbReference type="Pfam" id="PF13855">
    <property type="entry name" value="LRR_8"/>
    <property type="match status" value="1"/>
</dbReference>
<dbReference type="InterPro" id="IPR050541">
    <property type="entry name" value="LRR_TM_domain-containing"/>
</dbReference>
<dbReference type="InterPro" id="IPR001611">
    <property type="entry name" value="Leu-rich_rpt"/>
</dbReference>
<keyword evidence="3" id="KW-0677">Repeat</keyword>
<evidence type="ECO:0000313" key="6">
    <source>
        <dbReference type="Proteomes" id="UP001233999"/>
    </source>
</evidence>
<dbReference type="Gene3D" id="3.80.10.10">
    <property type="entry name" value="Ribonuclease Inhibitor"/>
    <property type="match status" value="1"/>
</dbReference>
<keyword evidence="2 4" id="KW-0732">Signal</keyword>
<evidence type="ECO:0000256" key="4">
    <source>
        <dbReference type="SAM" id="SignalP"/>
    </source>
</evidence>
<evidence type="ECO:0000313" key="5">
    <source>
        <dbReference type="EMBL" id="KAJ9583691.1"/>
    </source>
</evidence>
<keyword evidence="6" id="KW-1185">Reference proteome</keyword>
<dbReference type="InterPro" id="IPR032675">
    <property type="entry name" value="LRR_dom_sf"/>
</dbReference>
<protein>
    <recommendedName>
        <fullName evidence="7">LRRNT domain-containing protein</fullName>
    </recommendedName>
</protein>
<comment type="caution">
    <text evidence="5">The sequence shown here is derived from an EMBL/GenBank/DDBJ whole genome shotgun (WGS) entry which is preliminary data.</text>
</comment>
<gene>
    <name evidence="5" type="ORF">L9F63_021963</name>
</gene>
<dbReference type="EMBL" id="JASPKZ010007544">
    <property type="protein sequence ID" value="KAJ9583691.1"/>
    <property type="molecule type" value="Genomic_DNA"/>
</dbReference>
<feature type="non-terminal residue" evidence="5">
    <location>
        <position position="1"/>
    </location>
</feature>
<accession>A0AAD8EB94</accession>
<evidence type="ECO:0000256" key="2">
    <source>
        <dbReference type="ARBA" id="ARBA00022729"/>
    </source>
</evidence>
<dbReference type="PANTHER" id="PTHR24369:SF210">
    <property type="entry name" value="CHAOPTIN-RELATED"/>
    <property type="match status" value="1"/>
</dbReference>
<dbReference type="Proteomes" id="UP001233999">
    <property type="component" value="Unassembled WGS sequence"/>
</dbReference>
<organism evidence="5 6">
    <name type="scientific">Diploptera punctata</name>
    <name type="common">Pacific beetle cockroach</name>
    <dbReference type="NCBI Taxonomy" id="6984"/>
    <lineage>
        <taxon>Eukaryota</taxon>
        <taxon>Metazoa</taxon>
        <taxon>Ecdysozoa</taxon>
        <taxon>Arthropoda</taxon>
        <taxon>Hexapoda</taxon>
        <taxon>Insecta</taxon>
        <taxon>Pterygota</taxon>
        <taxon>Neoptera</taxon>
        <taxon>Polyneoptera</taxon>
        <taxon>Dictyoptera</taxon>
        <taxon>Blattodea</taxon>
        <taxon>Blaberoidea</taxon>
        <taxon>Blaberidae</taxon>
        <taxon>Diplopterinae</taxon>
        <taxon>Diploptera</taxon>
    </lineage>
</organism>
<name>A0AAD8EB94_DIPPU</name>
<dbReference type="AlphaFoldDB" id="A0AAD8EB94"/>
<dbReference type="GO" id="GO:0005886">
    <property type="term" value="C:plasma membrane"/>
    <property type="evidence" value="ECO:0007669"/>
    <property type="project" value="TreeGrafter"/>
</dbReference>
<proteinExistence type="predicted"/>
<evidence type="ECO:0008006" key="7">
    <source>
        <dbReference type="Google" id="ProtNLM"/>
    </source>
</evidence>
<dbReference type="PANTHER" id="PTHR24369">
    <property type="entry name" value="ANTIGEN BSP, PUTATIVE-RELATED"/>
    <property type="match status" value="1"/>
</dbReference>
<keyword evidence="1" id="KW-0433">Leucine-rich repeat</keyword>
<reference evidence="5" key="1">
    <citation type="journal article" date="2023" name="IScience">
        <title>Live-bearing cockroach genome reveals convergent evolutionary mechanisms linked to viviparity in insects and beyond.</title>
        <authorList>
            <person name="Fouks B."/>
            <person name="Harrison M.C."/>
            <person name="Mikhailova A.A."/>
            <person name="Marchal E."/>
            <person name="English S."/>
            <person name="Carruthers M."/>
            <person name="Jennings E.C."/>
            <person name="Chiamaka E.L."/>
            <person name="Frigard R.A."/>
            <person name="Pippel M."/>
            <person name="Attardo G.M."/>
            <person name="Benoit J.B."/>
            <person name="Bornberg-Bauer E."/>
            <person name="Tobe S.S."/>
        </authorList>
    </citation>
    <scope>NUCLEOTIDE SEQUENCE</scope>
    <source>
        <strain evidence="5">Stay&amp;Tobe</strain>
    </source>
</reference>